<protein>
    <recommendedName>
        <fullName evidence="2">histidine kinase</fullName>
        <ecNumber evidence="2">2.7.13.3</ecNumber>
    </recommendedName>
</protein>
<dbReference type="InterPro" id="IPR003594">
    <property type="entry name" value="HATPase_dom"/>
</dbReference>
<dbReference type="RefSeq" id="WP_236891920.1">
    <property type="nucleotide sequence ID" value="NZ_AP024488.1"/>
</dbReference>
<feature type="domain" description="PAC" evidence="8">
    <location>
        <begin position="216"/>
        <end position="268"/>
    </location>
</feature>
<dbReference type="SUPFAM" id="SSF55785">
    <property type="entry name" value="PYP-like sensor domain (PAS domain)"/>
    <property type="match status" value="1"/>
</dbReference>
<dbReference type="InterPro" id="IPR036890">
    <property type="entry name" value="HATPase_C_sf"/>
</dbReference>
<evidence type="ECO:0000256" key="3">
    <source>
        <dbReference type="ARBA" id="ARBA00022679"/>
    </source>
</evidence>
<dbReference type="PROSITE" id="PS50109">
    <property type="entry name" value="HIS_KIN"/>
    <property type="match status" value="1"/>
</dbReference>
<reference evidence="9 10" key="1">
    <citation type="submission" date="2021-02" db="EMBL/GenBank/DDBJ databases">
        <title>Complete genome of Desulfoluna sp. strain ASN36.</title>
        <authorList>
            <person name="Takahashi A."/>
            <person name="Kojima H."/>
            <person name="Fukui M."/>
        </authorList>
    </citation>
    <scope>NUCLEOTIDE SEQUENCE [LARGE SCALE GENOMIC DNA]</scope>
    <source>
        <strain evidence="9 10">ASN36</strain>
    </source>
</reference>
<evidence type="ECO:0000259" key="6">
    <source>
        <dbReference type="PROSITE" id="PS50109"/>
    </source>
</evidence>
<dbReference type="PANTHER" id="PTHR43047">
    <property type="entry name" value="TWO-COMPONENT HISTIDINE PROTEIN KINASE"/>
    <property type="match status" value="1"/>
</dbReference>
<dbReference type="InterPro" id="IPR001789">
    <property type="entry name" value="Sig_transdc_resp-reg_receiver"/>
</dbReference>
<organism evidence="9 10">
    <name type="scientific">Desulfoluna limicola</name>
    <dbReference type="NCBI Taxonomy" id="2810562"/>
    <lineage>
        <taxon>Bacteria</taxon>
        <taxon>Pseudomonadati</taxon>
        <taxon>Thermodesulfobacteriota</taxon>
        <taxon>Desulfobacteria</taxon>
        <taxon>Desulfobacterales</taxon>
        <taxon>Desulfolunaceae</taxon>
        <taxon>Desulfoluna</taxon>
    </lineage>
</organism>
<dbReference type="SMART" id="SM00387">
    <property type="entry name" value="HATPase_c"/>
    <property type="match status" value="1"/>
</dbReference>
<dbReference type="InterPro" id="IPR011006">
    <property type="entry name" value="CheY-like_superfamily"/>
</dbReference>
<evidence type="ECO:0000313" key="10">
    <source>
        <dbReference type="Proteomes" id="UP001320148"/>
    </source>
</evidence>
<evidence type="ECO:0000256" key="5">
    <source>
        <dbReference type="PROSITE-ProRule" id="PRU00169"/>
    </source>
</evidence>
<dbReference type="CDD" id="cd17536">
    <property type="entry name" value="REC_YesN-like"/>
    <property type="match status" value="1"/>
</dbReference>
<dbReference type="InterPro" id="IPR035965">
    <property type="entry name" value="PAS-like_dom_sf"/>
</dbReference>
<dbReference type="Proteomes" id="UP001320148">
    <property type="component" value="Chromosome"/>
</dbReference>
<proteinExistence type="predicted"/>
<dbReference type="SUPFAM" id="SSF55874">
    <property type="entry name" value="ATPase domain of HSP90 chaperone/DNA topoisomerase II/histidine kinase"/>
    <property type="match status" value="1"/>
</dbReference>
<feature type="domain" description="Histidine kinase" evidence="6">
    <location>
        <begin position="275"/>
        <end position="489"/>
    </location>
</feature>
<dbReference type="PRINTS" id="PR00344">
    <property type="entry name" value="BCTRLSENSOR"/>
</dbReference>
<feature type="domain" description="Response regulatory" evidence="7">
    <location>
        <begin position="10"/>
        <end position="124"/>
    </location>
</feature>
<evidence type="ECO:0000259" key="8">
    <source>
        <dbReference type="PROSITE" id="PS50113"/>
    </source>
</evidence>
<feature type="modified residue" description="4-aspartylphosphate" evidence="5">
    <location>
        <position position="59"/>
    </location>
</feature>
<evidence type="ECO:0000313" key="9">
    <source>
        <dbReference type="EMBL" id="BCS95640.1"/>
    </source>
</evidence>
<comment type="catalytic activity">
    <reaction evidence="1">
        <text>ATP + protein L-histidine = ADP + protein N-phospho-L-histidine.</text>
        <dbReference type="EC" id="2.7.13.3"/>
    </reaction>
</comment>
<dbReference type="Gene3D" id="3.30.450.20">
    <property type="entry name" value="PAS domain"/>
    <property type="match status" value="1"/>
</dbReference>
<evidence type="ECO:0000256" key="4">
    <source>
        <dbReference type="ARBA" id="ARBA00022777"/>
    </source>
</evidence>
<accession>A0ABM7PDN4</accession>
<dbReference type="InterPro" id="IPR013656">
    <property type="entry name" value="PAS_4"/>
</dbReference>
<dbReference type="PROSITE" id="PS50113">
    <property type="entry name" value="PAC"/>
    <property type="match status" value="1"/>
</dbReference>
<dbReference type="Gene3D" id="3.40.50.2300">
    <property type="match status" value="1"/>
</dbReference>
<dbReference type="PANTHER" id="PTHR43047:SF72">
    <property type="entry name" value="OSMOSENSING HISTIDINE PROTEIN KINASE SLN1"/>
    <property type="match status" value="1"/>
</dbReference>
<keyword evidence="10" id="KW-1185">Reference proteome</keyword>
<dbReference type="Pfam" id="PF02518">
    <property type="entry name" value="HATPase_c"/>
    <property type="match status" value="1"/>
</dbReference>
<dbReference type="SMART" id="SM00448">
    <property type="entry name" value="REC"/>
    <property type="match status" value="1"/>
</dbReference>
<dbReference type="InterPro" id="IPR005467">
    <property type="entry name" value="His_kinase_dom"/>
</dbReference>
<evidence type="ECO:0000256" key="2">
    <source>
        <dbReference type="ARBA" id="ARBA00012438"/>
    </source>
</evidence>
<dbReference type="Gene3D" id="3.30.565.10">
    <property type="entry name" value="Histidine kinase-like ATPase, C-terminal domain"/>
    <property type="match status" value="1"/>
</dbReference>
<dbReference type="PROSITE" id="PS50110">
    <property type="entry name" value="RESPONSE_REGULATORY"/>
    <property type="match status" value="1"/>
</dbReference>
<evidence type="ECO:0000259" key="7">
    <source>
        <dbReference type="PROSITE" id="PS50110"/>
    </source>
</evidence>
<dbReference type="InterPro" id="IPR004358">
    <property type="entry name" value="Sig_transdc_His_kin-like_C"/>
</dbReference>
<dbReference type="Pfam" id="PF00072">
    <property type="entry name" value="Response_reg"/>
    <property type="match status" value="1"/>
</dbReference>
<dbReference type="EMBL" id="AP024488">
    <property type="protein sequence ID" value="BCS95640.1"/>
    <property type="molecule type" value="Genomic_DNA"/>
</dbReference>
<keyword evidence="3" id="KW-0808">Transferase</keyword>
<dbReference type="EC" id="2.7.13.3" evidence="2"/>
<dbReference type="Pfam" id="PF08448">
    <property type="entry name" value="PAS_4"/>
    <property type="match status" value="1"/>
</dbReference>
<keyword evidence="4" id="KW-0418">Kinase</keyword>
<sequence>MMEKLPVRHRILFVDDEPGVRTSVGRLLEEMGYVVMTAEGGEEALEMMGIQAAGIVMTDIRMPGMDGVALLQAVKRWWPLTEVIVLSGHGDFNMAVTCLKHGASDFLPKPVDDESLEVAIQRAEVRINARIQNIRHQEAMESELARLRSLFGRVFDASPSCITVQGEDFSIREANRTFESTFGCGVGRPCYEVYRRREQPCPGCPMALTLMDGQVHTKEMVVTTKKGEARNMVVMTAPLFAEGGEITGVVETATDMTLVRNLEDRLRSVGLMAGSLSHGIKGLLTRLDAGAHFVEQGLKTGSLAEAEEGWRTVRQATDAMAQLALRMLYMAKPREHAKEKGELGWLLTDTVESAGSYAVSKGVSLSLAGGEGELYLKVDVPAMRTALTAIIENAVDACHGLSAERKKVTLGAEVEGDTVRIKVADTGCGMGEEDLDTLFTPFFSTKGAKGTGLGLFLARQVVEDHRGHIGVESSLGEGTTVVVTLPCLKGEPGAKVGGA</sequence>
<evidence type="ECO:0000256" key="1">
    <source>
        <dbReference type="ARBA" id="ARBA00000085"/>
    </source>
</evidence>
<keyword evidence="5" id="KW-0597">Phosphoprotein</keyword>
<dbReference type="SUPFAM" id="SSF52172">
    <property type="entry name" value="CheY-like"/>
    <property type="match status" value="1"/>
</dbReference>
<gene>
    <name evidence="9" type="ORF">DSLASN_12720</name>
</gene>
<name>A0ABM7PDN4_9BACT</name>
<dbReference type="InterPro" id="IPR000700">
    <property type="entry name" value="PAS-assoc_C"/>
</dbReference>